<dbReference type="GO" id="GO:0016491">
    <property type="term" value="F:oxidoreductase activity"/>
    <property type="evidence" value="ECO:0007669"/>
    <property type="project" value="UniProtKB-KW"/>
</dbReference>
<protein>
    <submittedName>
        <fullName evidence="5">Uncharacterized protein</fullName>
    </submittedName>
</protein>
<comment type="cofactor">
    <cofactor evidence="1">
        <name>L-ascorbate</name>
        <dbReference type="ChEBI" id="CHEBI:38290"/>
    </cofactor>
</comment>
<sequence length="552" mass="61361">MPRSLILGRGTSVNEKNDTGNILEQHLSLSFCDGTSWSFNAAFLLDALPVQQAKDNFRKCDSGGFDLLRHPSTRVLSAKSTTEGDRLLFEWSEPTGKGTGSTEAQCFTASIPSCWLRAQAAAFASPLNEGARAARAADFDSVQKLTEGGRGAWGLAEARGLGVKGQIPWEGKDFTKVCEVFQVDDILENPSQHIRFLETIATYGFAWLDEIPPPPAEDRGREGEVDVEMMKVVKRVVGRAWPHPSRGKDHWALYSHKDPTVSAVANQDYDTTKPLALHTDQCTYENGNYLMWFFQPFGVTVPHLVDGLAVVYDFAKTQPEYFKILAETPVAHASFHTLYSVDGRVTDRGADRDLTPLEVDLFVNEPTIGLWMDAESALEEIRKGNPSGVPILRKLRFREHKRAFLPPEVVAGQPGLMKEFMDAYESFEKLLNDNRFACPDTVIYPEGRALVFNNQRLVHTRPRKVMKARTTVGCCNTKERANQAYRLARMRRTAAALGLGSEWTSRLLEPSLEKLYQLGLEAEKENERGASQRDGPGVLKAVCVGGEGTFES</sequence>
<proteinExistence type="predicted"/>
<name>A0A0G4HME4_9ALVE</name>
<keyword evidence="3" id="KW-0124">Carnitine biosynthesis</keyword>
<organism evidence="5">
    <name type="scientific">Chromera velia CCMP2878</name>
    <dbReference type="NCBI Taxonomy" id="1169474"/>
    <lineage>
        <taxon>Eukaryota</taxon>
        <taxon>Sar</taxon>
        <taxon>Alveolata</taxon>
        <taxon>Colpodellida</taxon>
        <taxon>Chromeraceae</taxon>
        <taxon>Chromera</taxon>
    </lineage>
</organism>
<dbReference type="PANTHER" id="PTHR10696:SF51">
    <property type="entry name" value="TRIMETHYLLYSINE DIOXYGENASE, MITOCHONDRIAL"/>
    <property type="match status" value="1"/>
</dbReference>
<dbReference type="InterPro" id="IPR042098">
    <property type="entry name" value="TauD-like_sf"/>
</dbReference>
<dbReference type="VEuPathDB" id="CryptoDB:Cvel_7473"/>
<evidence type="ECO:0000256" key="1">
    <source>
        <dbReference type="ARBA" id="ARBA00001961"/>
    </source>
</evidence>
<comment type="pathway">
    <text evidence="2">Amine and polyamine biosynthesis; carnitine biosynthesis.</text>
</comment>
<evidence type="ECO:0000256" key="3">
    <source>
        <dbReference type="ARBA" id="ARBA00022873"/>
    </source>
</evidence>
<dbReference type="InterPro" id="IPR050411">
    <property type="entry name" value="AlphaKG_dependent_hydroxylases"/>
</dbReference>
<reference evidence="5" key="1">
    <citation type="submission" date="2014-11" db="EMBL/GenBank/DDBJ databases">
        <authorList>
            <person name="Otto D Thomas"/>
            <person name="Naeem Raeece"/>
        </authorList>
    </citation>
    <scope>NUCLEOTIDE SEQUENCE</scope>
</reference>
<evidence type="ECO:0000256" key="4">
    <source>
        <dbReference type="ARBA" id="ARBA00023002"/>
    </source>
</evidence>
<dbReference type="GO" id="GO:0005739">
    <property type="term" value="C:mitochondrion"/>
    <property type="evidence" value="ECO:0007669"/>
    <property type="project" value="TreeGrafter"/>
</dbReference>
<dbReference type="AlphaFoldDB" id="A0A0G4HME4"/>
<evidence type="ECO:0000256" key="2">
    <source>
        <dbReference type="ARBA" id="ARBA00005022"/>
    </source>
</evidence>
<dbReference type="EMBL" id="CDMZ01003155">
    <property type="protein sequence ID" value="CEM45326.1"/>
    <property type="molecule type" value="Genomic_DNA"/>
</dbReference>
<dbReference type="SUPFAM" id="SSF51197">
    <property type="entry name" value="Clavaminate synthase-like"/>
    <property type="match status" value="1"/>
</dbReference>
<keyword evidence="4" id="KW-0560">Oxidoreductase</keyword>
<accession>A0A0G4HME4</accession>
<dbReference type="GO" id="GO:0045329">
    <property type="term" value="P:carnitine biosynthetic process"/>
    <property type="evidence" value="ECO:0007669"/>
    <property type="project" value="UniProtKB-KW"/>
</dbReference>
<evidence type="ECO:0000313" key="5">
    <source>
        <dbReference type="EMBL" id="CEM45326.1"/>
    </source>
</evidence>
<gene>
    <name evidence="5" type="ORF">Cvel_7473</name>
</gene>
<dbReference type="PANTHER" id="PTHR10696">
    <property type="entry name" value="GAMMA-BUTYROBETAINE HYDROXYLASE-RELATED"/>
    <property type="match status" value="1"/>
</dbReference>
<dbReference type="Gene3D" id="3.60.130.10">
    <property type="entry name" value="Clavaminate synthase-like"/>
    <property type="match status" value="1"/>
</dbReference>